<protein>
    <submittedName>
        <fullName evidence="2">Uncharacterized protein</fullName>
    </submittedName>
</protein>
<proteinExistence type="predicted"/>
<dbReference type="KEGG" id="ceu:A7L45_13720"/>
<name>A0A1J0GI80_9CLOT</name>
<reference evidence="3" key="1">
    <citation type="journal article" date="2016" name="Front. Microbiol.">
        <title>Complete Genome Sequence of Clostridium estertheticum DSM 8809, a Microbe Identified in Spoiled Vacuum Packed Beef.</title>
        <authorList>
            <person name="Yu Z."/>
            <person name="Gunn L."/>
            <person name="Brennan E."/>
            <person name="Reid R."/>
            <person name="Wall P.G."/>
            <person name="Gaora O.P."/>
            <person name="Hurley D."/>
            <person name="Bolton D."/>
            <person name="Fanning S."/>
        </authorList>
    </citation>
    <scope>NUCLEOTIDE SEQUENCE [LARGE SCALE GENOMIC DNA]</scope>
    <source>
        <strain evidence="3">DSM 8809</strain>
    </source>
</reference>
<sequence length="77" mass="9134">MSILIMAKQYYESPSSIIGLKNDYEAFCFDEACTYILNELSQEKPKTPNWEESKNHEENDDNKNTIEWMKKHSKEIN</sequence>
<dbReference type="OrthoDB" id="1933765at2"/>
<dbReference type="EMBL" id="CP015756">
    <property type="protein sequence ID" value="APC41057.1"/>
    <property type="molecule type" value="Genomic_DNA"/>
</dbReference>
<organism evidence="2 3">
    <name type="scientific">Clostridium estertheticum subsp. estertheticum</name>
    <dbReference type="NCBI Taxonomy" id="1552"/>
    <lineage>
        <taxon>Bacteria</taxon>
        <taxon>Bacillati</taxon>
        <taxon>Bacillota</taxon>
        <taxon>Clostridia</taxon>
        <taxon>Eubacteriales</taxon>
        <taxon>Clostridiaceae</taxon>
        <taxon>Clostridium</taxon>
    </lineage>
</organism>
<evidence type="ECO:0000313" key="2">
    <source>
        <dbReference type="EMBL" id="APC41057.1"/>
    </source>
</evidence>
<feature type="region of interest" description="Disordered" evidence="1">
    <location>
        <begin position="44"/>
        <end position="77"/>
    </location>
</feature>
<keyword evidence="3" id="KW-1185">Reference proteome</keyword>
<dbReference type="Proteomes" id="UP000182569">
    <property type="component" value="Chromosome"/>
</dbReference>
<accession>A0A1J0GI80</accession>
<dbReference type="AlphaFoldDB" id="A0A1J0GI80"/>
<evidence type="ECO:0000313" key="3">
    <source>
        <dbReference type="Proteomes" id="UP000182569"/>
    </source>
</evidence>
<evidence type="ECO:0000256" key="1">
    <source>
        <dbReference type="SAM" id="MobiDB-lite"/>
    </source>
</evidence>
<dbReference type="STRING" id="1552.A7L45_13720"/>
<gene>
    <name evidence="2" type="ORF">A7L45_13720</name>
</gene>